<dbReference type="EMBL" id="CM055092">
    <property type="protein sequence ID" value="KAJ7569615.1"/>
    <property type="molecule type" value="Genomic_DNA"/>
</dbReference>
<keyword evidence="2" id="KW-1185">Reference proteome</keyword>
<evidence type="ECO:0000313" key="2">
    <source>
        <dbReference type="Proteomes" id="UP001162992"/>
    </source>
</evidence>
<evidence type="ECO:0000313" key="1">
    <source>
        <dbReference type="EMBL" id="KAJ7569615.1"/>
    </source>
</evidence>
<organism evidence="1 2">
    <name type="scientific">Diphasiastrum complanatum</name>
    <name type="common">Issler's clubmoss</name>
    <name type="synonym">Lycopodium complanatum</name>
    <dbReference type="NCBI Taxonomy" id="34168"/>
    <lineage>
        <taxon>Eukaryota</taxon>
        <taxon>Viridiplantae</taxon>
        <taxon>Streptophyta</taxon>
        <taxon>Embryophyta</taxon>
        <taxon>Tracheophyta</taxon>
        <taxon>Lycopodiopsida</taxon>
        <taxon>Lycopodiales</taxon>
        <taxon>Lycopodiaceae</taxon>
        <taxon>Lycopodioideae</taxon>
        <taxon>Diphasiastrum</taxon>
    </lineage>
</organism>
<accession>A0ACC2ETD6</accession>
<protein>
    <submittedName>
        <fullName evidence="1">Uncharacterized protein</fullName>
    </submittedName>
</protein>
<gene>
    <name evidence="1" type="ORF">O6H91_01G086100</name>
</gene>
<name>A0ACC2ETD6_DIPCM</name>
<reference evidence="2" key="1">
    <citation type="journal article" date="2024" name="Proc. Natl. Acad. Sci. U.S.A.">
        <title>Extraordinary preservation of gene collinearity over three hundred million years revealed in homosporous lycophytes.</title>
        <authorList>
            <person name="Li C."/>
            <person name="Wickell D."/>
            <person name="Kuo L.Y."/>
            <person name="Chen X."/>
            <person name="Nie B."/>
            <person name="Liao X."/>
            <person name="Peng D."/>
            <person name="Ji J."/>
            <person name="Jenkins J."/>
            <person name="Williams M."/>
            <person name="Shu S."/>
            <person name="Plott C."/>
            <person name="Barry K."/>
            <person name="Rajasekar S."/>
            <person name="Grimwood J."/>
            <person name="Han X."/>
            <person name="Sun S."/>
            <person name="Hou Z."/>
            <person name="He W."/>
            <person name="Dai G."/>
            <person name="Sun C."/>
            <person name="Schmutz J."/>
            <person name="Leebens-Mack J.H."/>
            <person name="Li F.W."/>
            <person name="Wang L."/>
        </authorList>
    </citation>
    <scope>NUCLEOTIDE SEQUENCE [LARGE SCALE GENOMIC DNA]</scope>
    <source>
        <strain evidence="2">cv. PW_Plant_1</strain>
    </source>
</reference>
<comment type="caution">
    <text evidence="1">The sequence shown here is derived from an EMBL/GenBank/DDBJ whole genome shotgun (WGS) entry which is preliminary data.</text>
</comment>
<dbReference type="Proteomes" id="UP001162992">
    <property type="component" value="Chromosome 1"/>
</dbReference>
<sequence length="85" mass="8845">MKTSNHALALLLLVTVAAAAAHDMVMAADCSNTVSDLAPCLPVVTGSGGAPDGACCRRSDDCWPYMSLPIHFLWISSSGLQSFCC</sequence>
<proteinExistence type="predicted"/>